<keyword evidence="3" id="KW-0731">Sigma factor</keyword>
<dbReference type="Gene3D" id="1.10.10.10">
    <property type="entry name" value="Winged helix-like DNA-binding domain superfamily/Winged helix DNA-binding domain"/>
    <property type="match status" value="1"/>
</dbReference>
<dbReference type="InterPro" id="IPR039425">
    <property type="entry name" value="RNA_pol_sigma-70-like"/>
</dbReference>
<feature type="domain" description="RNA polymerase sigma-70 region 2" evidence="6">
    <location>
        <begin position="13"/>
        <end position="78"/>
    </location>
</feature>
<organism evidence="8 9">
    <name type="scientific">Bacillus weihaiensis</name>
    <dbReference type="NCBI Taxonomy" id="1547283"/>
    <lineage>
        <taxon>Bacteria</taxon>
        <taxon>Bacillati</taxon>
        <taxon>Bacillota</taxon>
        <taxon>Bacilli</taxon>
        <taxon>Bacillales</taxon>
        <taxon>Bacillaceae</taxon>
        <taxon>Bacillus</taxon>
    </lineage>
</organism>
<dbReference type="GO" id="GO:0016987">
    <property type="term" value="F:sigma factor activity"/>
    <property type="evidence" value="ECO:0007669"/>
    <property type="project" value="UniProtKB-KW"/>
</dbReference>
<dbReference type="KEGG" id="bwh:A9C19_17780"/>
<dbReference type="InterPro" id="IPR036388">
    <property type="entry name" value="WH-like_DNA-bd_sf"/>
</dbReference>
<dbReference type="PANTHER" id="PTHR43133">
    <property type="entry name" value="RNA POLYMERASE ECF-TYPE SIGMA FACTO"/>
    <property type="match status" value="1"/>
</dbReference>
<feature type="domain" description="RNA polymerase sigma factor 70 region 4 type 2" evidence="7">
    <location>
        <begin position="117"/>
        <end position="164"/>
    </location>
</feature>
<protein>
    <submittedName>
        <fullName evidence="8">RNA polymerase</fullName>
    </submittedName>
</protein>
<evidence type="ECO:0000259" key="7">
    <source>
        <dbReference type="Pfam" id="PF08281"/>
    </source>
</evidence>
<keyword evidence="5" id="KW-0804">Transcription</keyword>
<dbReference type="GO" id="GO:0006352">
    <property type="term" value="P:DNA-templated transcription initiation"/>
    <property type="evidence" value="ECO:0007669"/>
    <property type="project" value="InterPro"/>
</dbReference>
<dbReference type="RefSeq" id="WP_072581233.1">
    <property type="nucleotide sequence ID" value="NZ_CP016020.1"/>
</dbReference>
<keyword evidence="4" id="KW-0238">DNA-binding</keyword>
<evidence type="ECO:0000259" key="6">
    <source>
        <dbReference type="Pfam" id="PF04542"/>
    </source>
</evidence>
<dbReference type="InterPro" id="IPR007627">
    <property type="entry name" value="RNA_pol_sigma70_r2"/>
</dbReference>
<dbReference type="CDD" id="cd06171">
    <property type="entry name" value="Sigma70_r4"/>
    <property type="match status" value="1"/>
</dbReference>
<dbReference type="SUPFAM" id="SSF88946">
    <property type="entry name" value="Sigma2 domain of RNA polymerase sigma factors"/>
    <property type="match status" value="1"/>
</dbReference>
<dbReference type="InterPro" id="IPR013324">
    <property type="entry name" value="RNA_pol_sigma_r3/r4-like"/>
</dbReference>
<dbReference type="GO" id="GO:0003677">
    <property type="term" value="F:DNA binding"/>
    <property type="evidence" value="ECO:0007669"/>
    <property type="project" value="UniProtKB-KW"/>
</dbReference>
<dbReference type="STRING" id="1547283.A9C19_17780"/>
<evidence type="ECO:0000256" key="1">
    <source>
        <dbReference type="ARBA" id="ARBA00010641"/>
    </source>
</evidence>
<dbReference type="EMBL" id="CP016020">
    <property type="protein sequence ID" value="APH06432.1"/>
    <property type="molecule type" value="Genomic_DNA"/>
</dbReference>
<keyword evidence="9" id="KW-1185">Reference proteome</keyword>
<proteinExistence type="inferred from homology"/>
<reference evidence="8 9" key="1">
    <citation type="journal article" date="2016" name="Sci. Rep.">
        <title>Complete genome sequence and transcriptomic analysis of a novel marine strain Bacillus weihaiensis reveals the mechanism of brown algae degradation.</title>
        <authorList>
            <person name="Zhu Y."/>
            <person name="Chen P."/>
            <person name="Bao Y."/>
            <person name="Men Y."/>
            <person name="Zeng Y."/>
            <person name="Yang J."/>
            <person name="Sun J."/>
            <person name="Sun Y."/>
        </authorList>
    </citation>
    <scope>NUCLEOTIDE SEQUENCE [LARGE SCALE GENOMIC DNA]</scope>
    <source>
        <strain evidence="8 9">Alg07</strain>
    </source>
</reference>
<dbReference type="InterPro" id="IPR014296">
    <property type="entry name" value="RNA_pol_sigma-M_bacilli"/>
</dbReference>
<evidence type="ECO:0000256" key="2">
    <source>
        <dbReference type="ARBA" id="ARBA00023015"/>
    </source>
</evidence>
<evidence type="ECO:0000256" key="3">
    <source>
        <dbReference type="ARBA" id="ARBA00023082"/>
    </source>
</evidence>
<dbReference type="InterPro" id="IPR013325">
    <property type="entry name" value="RNA_pol_sigma_r2"/>
</dbReference>
<dbReference type="OrthoDB" id="9795666at2"/>
<accession>A0A1L3MVT6</accession>
<dbReference type="NCBIfam" id="TIGR02950">
    <property type="entry name" value="SigM_subfam"/>
    <property type="match status" value="1"/>
</dbReference>
<evidence type="ECO:0000313" key="8">
    <source>
        <dbReference type="EMBL" id="APH06432.1"/>
    </source>
</evidence>
<dbReference type="SUPFAM" id="SSF88659">
    <property type="entry name" value="Sigma3 and sigma4 domains of RNA polymerase sigma factors"/>
    <property type="match status" value="1"/>
</dbReference>
<gene>
    <name evidence="8" type="ORF">A9C19_17780</name>
</gene>
<dbReference type="InterPro" id="IPR014284">
    <property type="entry name" value="RNA_pol_sigma-70_dom"/>
</dbReference>
<dbReference type="Proteomes" id="UP000181936">
    <property type="component" value="Chromosome"/>
</dbReference>
<dbReference type="NCBIfam" id="TIGR02937">
    <property type="entry name" value="sigma70-ECF"/>
    <property type="match status" value="1"/>
</dbReference>
<dbReference type="AlphaFoldDB" id="A0A1L3MVT6"/>
<comment type="similarity">
    <text evidence="1">Belongs to the sigma-70 factor family. ECF subfamily.</text>
</comment>
<dbReference type="Gene3D" id="1.10.1740.10">
    <property type="match status" value="1"/>
</dbReference>
<keyword evidence="2" id="KW-0805">Transcription regulation</keyword>
<name>A0A1L3MVT6_9BACI</name>
<dbReference type="PANTHER" id="PTHR43133:SF52">
    <property type="entry name" value="ECF RNA POLYMERASE SIGMA FACTOR SIGL"/>
    <property type="match status" value="1"/>
</dbReference>
<dbReference type="Pfam" id="PF08281">
    <property type="entry name" value="Sigma70_r4_2"/>
    <property type="match status" value="1"/>
</dbReference>
<evidence type="ECO:0000256" key="5">
    <source>
        <dbReference type="ARBA" id="ARBA00023163"/>
    </source>
</evidence>
<dbReference type="InterPro" id="IPR013249">
    <property type="entry name" value="RNA_pol_sigma70_r4_t2"/>
</dbReference>
<evidence type="ECO:0000313" key="9">
    <source>
        <dbReference type="Proteomes" id="UP000181936"/>
    </source>
</evidence>
<evidence type="ECO:0000256" key="4">
    <source>
        <dbReference type="ARBA" id="ARBA00023125"/>
    </source>
</evidence>
<sequence>MEFGRKHELEHVYQKYAKSLYVYLLKMSGSPHLAEDLTQETFVRATISLSSYNQENIRAWLFKVARNAYLDEWRKRQKRKWIPFSEILFTHEKMISPYGLPEEELVLGEQKSDLHILLTYLPEHYRTILYLREYEDFSYEEIQTLLELTEGQVKIHLYRARKKLSELAEELGWEEKDGGME</sequence>
<dbReference type="Pfam" id="PF04542">
    <property type="entry name" value="Sigma70_r2"/>
    <property type="match status" value="1"/>
</dbReference>